<accession>A0A4Y1ZEV8</accession>
<dbReference type="InterPro" id="IPR050396">
    <property type="entry name" value="Glycosyltr_51/Transpeptidase"/>
</dbReference>
<evidence type="ECO:0000256" key="4">
    <source>
        <dbReference type="ARBA" id="ARBA00022645"/>
    </source>
</evidence>
<evidence type="ECO:0000256" key="6">
    <source>
        <dbReference type="ARBA" id="ARBA00022676"/>
    </source>
</evidence>
<keyword evidence="8 18" id="KW-0812">Transmembrane</keyword>
<protein>
    <submittedName>
        <fullName evidence="20">Multimodular transpeptidase-transglycosylase</fullName>
        <ecNumber evidence="20">2.4.1.129</ecNumber>
    </submittedName>
</protein>
<feature type="transmembrane region" description="Helical" evidence="18">
    <location>
        <begin position="12"/>
        <end position="34"/>
    </location>
</feature>
<name>A0A4Y1ZEV8_9BACL</name>
<gene>
    <name evidence="20" type="ORF">NBRC111894_3260</name>
</gene>
<comment type="catalytic activity">
    <reaction evidence="17">
        <text>[GlcNAc-(1-&gt;4)-Mur2Ac(oyl-L-Ala-gamma-D-Glu-L-Lys-D-Ala-D-Ala)](n)-di-trans,octa-cis-undecaprenyl diphosphate + beta-D-GlcNAc-(1-&gt;4)-Mur2Ac(oyl-L-Ala-gamma-D-Glu-L-Lys-D-Ala-D-Ala)-di-trans,octa-cis-undecaprenyl diphosphate = [GlcNAc-(1-&gt;4)-Mur2Ac(oyl-L-Ala-gamma-D-Glu-L-Lys-D-Ala-D-Ala)](n+1)-di-trans,octa-cis-undecaprenyl diphosphate + di-trans,octa-cis-undecaprenyl diphosphate + H(+)</text>
        <dbReference type="Rhea" id="RHEA:23708"/>
        <dbReference type="Rhea" id="RHEA-COMP:9602"/>
        <dbReference type="Rhea" id="RHEA-COMP:9603"/>
        <dbReference type="ChEBI" id="CHEBI:15378"/>
        <dbReference type="ChEBI" id="CHEBI:58405"/>
        <dbReference type="ChEBI" id="CHEBI:60033"/>
        <dbReference type="ChEBI" id="CHEBI:78435"/>
        <dbReference type="EC" id="2.4.99.28"/>
    </reaction>
</comment>
<evidence type="ECO:0000256" key="15">
    <source>
        <dbReference type="ARBA" id="ARBA00023316"/>
    </source>
</evidence>
<dbReference type="GO" id="GO:0009252">
    <property type="term" value="P:peptidoglycan biosynthetic process"/>
    <property type="evidence" value="ECO:0007669"/>
    <property type="project" value="UniProtKB-KW"/>
</dbReference>
<comment type="catalytic activity">
    <reaction evidence="16">
        <text>Preferential cleavage: (Ac)2-L-Lys-D-Ala-|-D-Ala. Also transpeptidation of peptidyl-alanyl moieties that are N-acyl substituents of D-alanine.</text>
        <dbReference type="EC" id="3.4.16.4"/>
    </reaction>
</comment>
<evidence type="ECO:0000256" key="14">
    <source>
        <dbReference type="ARBA" id="ARBA00023268"/>
    </source>
</evidence>
<dbReference type="PANTHER" id="PTHR32282">
    <property type="entry name" value="BINDING PROTEIN TRANSPEPTIDASE, PUTATIVE-RELATED"/>
    <property type="match status" value="1"/>
</dbReference>
<comment type="similarity">
    <text evidence="2">In the N-terminal section; belongs to the glycosyltransferase 51 family.</text>
</comment>
<keyword evidence="14" id="KW-0511">Multifunctional enzyme</keyword>
<evidence type="ECO:0000256" key="9">
    <source>
        <dbReference type="ARBA" id="ARBA00022801"/>
    </source>
</evidence>
<dbReference type="GO" id="GO:0008955">
    <property type="term" value="F:peptidoglycan glycosyltransferase activity"/>
    <property type="evidence" value="ECO:0007669"/>
    <property type="project" value="UniProtKB-EC"/>
</dbReference>
<dbReference type="GO" id="GO:0030288">
    <property type="term" value="C:outer membrane-bounded periplasmic space"/>
    <property type="evidence" value="ECO:0007669"/>
    <property type="project" value="TreeGrafter"/>
</dbReference>
<keyword evidence="13 18" id="KW-0472">Membrane</keyword>
<dbReference type="PANTHER" id="PTHR32282:SF32">
    <property type="entry name" value="PENICILLIN-BINDING PROTEIN 2A"/>
    <property type="match status" value="1"/>
</dbReference>
<feature type="domain" description="Glycosyl transferase family 51" evidence="19">
    <location>
        <begin position="57"/>
        <end position="217"/>
    </location>
</feature>
<evidence type="ECO:0000256" key="17">
    <source>
        <dbReference type="ARBA" id="ARBA00049902"/>
    </source>
</evidence>
<evidence type="ECO:0000256" key="8">
    <source>
        <dbReference type="ARBA" id="ARBA00022692"/>
    </source>
</evidence>
<keyword evidence="7 20" id="KW-0808">Transferase</keyword>
<keyword evidence="15" id="KW-0961">Cell wall biogenesis/degradation</keyword>
<evidence type="ECO:0000256" key="2">
    <source>
        <dbReference type="ARBA" id="ARBA00007739"/>
    </source>
</evidence>
<sequence>MDRGKLYKRLFQAAYFVIGAAIVGLLVYFVVLLIGNHYTDDEKLVMSRTSVVVDEQGHELSRLYAENREPVSLNKVPKQVQNAFIVTEDLRFYQHSGIDLRGVMRALVTDIVAGNKAEGASTITQQLARNAYLSNEKTWFRKFKEATIAISLERKYSKKQILEMYLNQVYFGHGIYGIQMASKFFFNKDVSDLTEDEGALLAAMQKGPNGYSPICTRKKHLPAEILFSRCSRRTAIYPQNRRCV</sequence>
<keyword evidence="3" id="KW-1003">Cell membrane</keyword>
<evidence type="ECO:0000313" key="21">
    <source>
        <dbReference type="Proteomes" id="UP000319716"/>
    </source>
</evidence>
<evidence type="ECO:0000256" key="16">
    <source>
        <dbReference type="ARBA" id="ARBA00034000"/>
    </source>
</evidence>
<evidence type="ECO:0000256" key="5">
    <source>
        <dbReference type="ARBA" id="ARBA00022670"/>
    </source>
</evidence>
<dbReference type="Pfam" id="PF00912">
    <property type="entry name" value="Transgly"/>
    <property type="match status" value="1"/>
</dbReference>
<dbReference type="GO" id="GO:0006508">
    <property type="term" value="P:proteolysis"/>
    <property type="evidence" value="ECO:0007669"/>
    <property type="project" value="UniProtKB-KW"/>
</dbReference>
<evidence type="ECO:0000256" key="18">
    <source>
        <dbReference type="SAM" id="Phobius"/>
    </source>
</evidence>
<dbReference type="GO" id="GO:0009002">
    <property type="term" value="F:serine-type D-Ala-D-Ala carboxypeptidase activity"/>
    <property type="evidence" value="ECO:0007669"/>
    <property type="project" value="UniProtKB-EC"/>
</dbReference>
<evidence type="ECO:0000256" key="12">
    <source>
        <dbReference type="ARBA" id="ARBA00022989"/>
    </source>
</evidence>
<keyword evidence="9" id="KW-0378">Hydrolase</keyword>
<reference evidence="20 21" key="1">
    <citation type="submission" date="2017-11" db="EMBL/GenBank/DDBJ databases">
        <title>Draft Genome Sequence of Sporolactobacillus inulinus NBRC 111894 Isolated from Koso, a Japanese Sugar-Vegetable Fermented Beverage.</title>
        <authorList>
            <person name="Chiou T.Y."/>
            <person name="Oshima K."/>
            <person name="Suda W."/>
            <person name="Hattori M."/>
            <person name="Takahashi T."/>
        </authorList>
    </citation>
    <scope>NUCLEOTIDE SEQUENCE [LARGE SCALE GENOMIC DNA]</scope>
    <source>
        <strain evidence="20 21">NBRC111894</strain>
    </source>
</reference>
<organism evidence="20 21">
    <name type="scientific">Sporolactobacillus inulinus</name>
    <dbReference type="NCBI Taxonomy" id="2078"/>
    <lineage>
        <taxon>Bacteria</taxon>
        <taxon>Bacillati</taxon>
        <taxon>Bacillota</taxon>
        <taxon>Bacilli</taxon>
        <taxon>Bacillales</taxon>
        <taxon>Sporolactobacillaceae</taxon>
        <taxon>Sporolactobacillus</taxon>
    </lineage>
</organism>
<dbReference type="Gene3D" id="1.10.3810.10">
    <property type="entry name" value="Biosynthetic peptidoglycan transglycosylase-like"/>
    <property type="match status" value="1"/>
</dbReference>
<evidence type="ECO:0000256" key="10">
    <source>
        <dbReference type="ARBA" id="ARBA00022960"/>
    </source>
</evidence>
<evidence type="ECO:0000256" key="3">
    <source>
        <dbReference type="ARBA" id="ARBA00022475"/>
    </source>
</evidence>
<proteinExistence type="inferred from homology"/>
<dbReference type="Proteomes" id="UP000319716">
    <property type="component" value="Unassembled WGS sequence"/>
</dbReference>
<evidence type="ECO:0000259" key="19">
    <source>
        <dbReference type="Pfam" id="PF00912"/>
    </source>
</evidence>
<keyword evidence="12 18" id="KW-1133">Transmembrane helix</keyword>
<keyword evidence="5" id="KW-0645">Protease</keyword>
<dbReference type="RefSeq" id="WP_307724673.1">
    <property type="nucleotide sequence ID" value="NZ_BEXB01000031.1"/>
</dbReference>
<keyword evidence="6 20" id="KW-0328">Glycosyltransferase</keyword>
<dbReference type="GO" id="GO:0071555">
    <property type="term" value="P:cell wall organization"/>
    <property type="evidence" value="ECO:0007669"/>
    <property type="project" value="UniProtKB-KW"/>
</dbReference>
<evidence type="ECO:0000256" key="13">
    <source>
        <dbReference type="ARBA" id="ARBA00023136"/>
    </source>
</evidence>
<keyword evidence="4" id="KW-0121">Carboxypeptidase</keyword>
<comment type="caution">
    <text evidence="20">The sequence shown here is derived from an EMBL/GenBank/DDBJ whole genome shotgun (WGS) entry which is preliminary data.</text>
</comment>
<dbReference type="EC" id="2.4.1.129" evidence="20"/>
<dbReference type="GO" id="GO:0008360">
    <property type="term" value="P:regulation of cell shape"/>
    <property type="evidence" value="ECO:0007669"/>
    <property type="project" value="UniProtKB-KW"/>
</dbReference>
<comment type="similarity">
    <text evidence="1">In the C-terminal section; belongs to the transpeptidase family.</text>
</comment>
<dbReference type="AlphaFoldDB" id="A0A4Y1ZEV8"/>
<dbReference type="EMBL" id="BEXB01000031">
    <property type="protein sequence ID" value="GAY77706.1"/>
    <property type="molecule type" value="Genomic_DNA"/>
</dbReference>
<dbReference type="InterPro" id="IPR023346">
    <property type="entry name" value="Lysozyme-like_dom_sf"/>
</dbReference>
<evidence type="ECO:0000256" key="11">
    <source>
        <dbReference type="ARBA" id="ARBA00022984"/>
    </source>
</evidence>
<evidence type="ECO:0000256" key="1">
    <source>
        <dbReference type="ARBA" id="ARBA00007090"/>
    </source>
</evidence>
<dbReference type="InterPro" id="IPR036950">
    <property type="entry name" value="PBP_transglycosylase"/>
</dbReference>
<dbReference type="FunFam" id="1.10.3810.10:FF:000001">
    <property type="entry name" value="Penicillin-binding protein 1A"/>
    <property type="match status" value="1"/>
</dbReference>
<evidence type="ECO:0000256" key="7">
    <source>
        <dbReference type="ARBA" id="ARBA00022679"/>
    </source>
</evidence>
<evidence type="ECO:0000313" key="20">
    <source>
        <dbReference type="EMBL" id="GAY77706.1"/>
    </source>
</evidence>
<dbReference type="InterPro" id="IPR001264">
    <property type="entry name" value="Glyco_trans_51"/>
</dbReference>
<keyword evidence="10" id="KW-0133">Cell shape</keyword>
<keyword evidence="11" id="KW-0573">Peptidoglycan synthesis</keyword>
<dbReference type="SUPFAM" id="SSF53955">
    <property type="entry name" value="Lysozyme-like"/>
    <property type="match status" value="1"/>
</dbReference>